<organism evidence="1 2">
    <name type="scientific">Phascolomyces articulosus</name>
    <dbReference type="NCBI Taxonomy" id="60185"/>
    <lineage>
        <taxon>Eukaryota</taxon>
        <taxon>Fungi</taxon>
        <taxon>Fungi incertae sedis</taxon>
        <taxon>Mucoromycota</taxon>
        <taxon>Mucoromycotina</taxon>
        <taxon>Mucoromycetes</taxon>
        <taxon>Mucorales</taxon>
        <taxon>Lichtheimiaceae</taxon>
        <taxon>Phascolomyces</taxon>
    </lineage>
</organism>
<comment type="caution">
    <text evidence="1">The sequence shown here is derived from an EMBL/GenBank/DDBJ whole genome shotgun (WGS) entry which is preliminary data.</text>
</comment>
<accession>A0AAD5PJR3</accession>
<reference evidence="1" key="2">
    <citation type="submission" date="2023-02" db="EMBL/GenBank/DDBJ databases">
        <authorList>
            <consortium name="DOE Joint Genome Institute"/>
            <person name="Mondo S.J."/>
            <person name="Chang Y."/>
            <person name="Wang Y."/>
            <person name="Ahrendt S."/>
            <person name="Andreopoulos W."/>
            <person name="Barry K."/>
            <person name="Beard J."/>
            <person name="Benny G.L."/>
            <person name="Blankenship S."/>
            <person name="Bonito G."/>
            <person name="Cuomo C."/>
            <person name="Desiro A."/>
            <person name="Gervers K.A."/>
            <person name="Hundley H."/>
            <person name="Kuo A."/>
            <person name="LaButti K."/>
            <person name="Lang B.F."/>
            <person name="Lipzen A."/>
            <person name="O'Donnell K."/>
            <person name="Pangilinan J."/>
            <person name="Reynolds N."/>
            <person name="Sandor L."/>
            <person name="Smith M.W."/>
            <person name="Tsang A."/>
            <person name="Grigoriev I.V."/>
            <person name="Stajich J.E."/>
            <person name="Spatafora J.W."/>
        </authorList>
    </citation>
    <scope>NUCLEOTIDE SEQUENCE</scope>
    <source>
        <strain evidence="1">RSA 2281</strain>
    </source>
</reference>
<dbReference type="EMBL" id="JAIXMP010000004">
    <property type="protein sequence ID" value="KAI9274403.1"/>
    <property type="molecule type" value="Genomic_DNA"/>
</dbReference>
<sequence>LNRLIPRVFTSPNCVFCNELDIIEHFFCKCPYKQPVWRTTANRFLLQPANLEINHILSLSTPSLSTRLEFMLDLEDIIANTLLHIWSVP</sequence>
<dbReference type="Proteomes" id="UP001209540">
    <property type="component" value="Unassembled WGS sequence"/>
</dbReference>
<evidence type="ECO:0000313" key="2">
    <source>
        <dbReference type="Proteomes" id="UP001209540"/>
    </source>
</evidence>
<name>A0AAD5PJR3_9FUNG</name>
<keyword evidence="2" id="KW-1185">Reference proteome</keyword>
<evidence type="ECO:0008006" key="3">
    <source>
        <dbReference type="Google" id="ProtNLM"/>
    </source>
</evidence>
<evidence type="ECO:0000313" key="1">
    <source>
        <dbReference type="EMBL" id="KAI9274403.1"/>
    </source>
</evidence>
<feature type="non-terminal residue" evidence="1">
    <location>
        <position position="1"/>
    </location>
</feature>
<reference evidence="1" key="1">
    <citation type="journal article" date="2022" name="IScience">
        <title>Evolution of zygomycete secretomes and the origins of terrestrial fungal ecologies.</title>
        <authorList>
            <person name="Chang Y."/>
            <person name="Wang Y."/>
            <person name="Mondo S."/>
            <person name="Ahrendt S."/>
            <person name="Andreopoulos W."/>
            <person name="Barry K."/>
            <person name="Beard J."/>
            <person name="Benny G.L."/>
            <person name="Blankenship S."/>
            <person name="Bonito G."/>
            <person name="Cuomo C."/>
            <person name="Desiro A."/>
            <person name="Gervers K.A."/>
            <person name="Hundley H."/>
            <person name="Kuo A."/>
            <person name="LaButti K."/>
            <person name="Lang B.F."/>
            <person name="Lipzen A."/>
            <person name="O'Donnell K."/>
            <person name="Pangilinan J."/>
            <person name="Reynolds N."/>
            <person name="Sandor L."/>
            <person name="Smith M.E."/>
            <person name="Tsang A."/>
            <person name="Grigoriev I.V."/>
            <person name="Stajich J.E."/>
            <person name="Spatafora J.W."/>
        </authorList>
    </citation>
    <scope>NUCLEOTIDE SEQUENCE</scope>
    <source>
        <strain evidence="1">RSA 2281</strain>
    </source>
</reference>
<proteinExistence type="predicted"/>
<gene>
    <name evidence="1" type="ORF">BDA99DRAFT_431618</name>
</gene>
<dbReference type="AlphaFoldDB" id="A0AAD5PJR3"/>
<protein>
    <recommendedName>
        <fullName evidence="3">Reverse transcriptase zinc-binding domain-containing protein</fullName>
    </recommendedName>
</protein>